<feature type="compositionally biased region" description="Low complexity" evidence="8">
    <location>
        <begin position="138"/>
        <end position="168"/>
    </location>
</feature>
<feature type="domain" description="C2H2-type" evidence="9">
    <location>
        <begin position="85"/>
        <end position="112"/>
    </location>
</feature>
<keyword evidence="11" id="KW-1185">Reference proteome</keyword>
<dbReference type="InterPro" id="IPR013087">
    <property type="entry name" value="Znf_C2H2_type"/>
</dbReference>
<sequence length="211" mass="22741">MALEALHNTPTLHEPDTDSFHSVVKRKRSKRSRQESSSSPPPPSTTTEEEYLAICLIMLARGTTAPTDMKNPTTPSLPSMKNLDFKCKVCNKGFSSYQALGGHKASHRKPTTPGSEDHQGVSVSVSNSGGHKRCHYDGGANNSTTTNVNGGVTVSSSEGIGSSTHSQSQNHRGFDLNLPSLNEFWPGFGTVLDQEVESPLPLKKPRFLIPA</sequence>
<evidence type="ECO:0000259" key="9">
    <source>
        <dbReference type="PROSITE" id="PS50157"/>
    </source>
</evidence>
<dbReference type="PROSITE" id="PS50157">
    <property type="entry name" value="ZINC_FINGER_C2H2_2"/>
    <property type="match status" value="1"/>
</dbReference>
<dbReference type="GO" id="GO:0003700">
    <property type="term" value="F:DNA-binding transcription factor activity"/>
    <property type="evidence" value="ECO:0007669"/>
    <property type="project" value="InterPro"/>
</dbReference>
<dbReference type="Proteomes" id="UP000631114">
    <property type="component" value="Unassembled WGS sequence"/>
</dbReference>
<proteinExistence type="predicted"/>
<evidence type="ECO:0000256" key="1">
    <source>
        <dbReference type="ARBA" id="ARBA00022723"/>
    </source>
</evidence>
<feature type="region of interest" description="Disordered" evidence="8">
    <location>
        <begin position="1"/>
        <end position="48"/>
    </location>
</feature>
<dbReference type="Pfam" id="PF13912">
    <property type="entry name" value="zf-C2H2_6"/>
    <property type="match status" value="1"/>
</dbReference>
<reference evidence="10 11" key="1">
    <citation type="submission" date="2020-10" db="EMBL/GenBank/DDBJ databases">
        <title>The Coptis chinensis genome and diversification of protoberbering-type alkaloids.</title>
        <authorList>
            <person name="Wang B."/>
            <person name="Shu S."/>
            <person name="Song C."/>
            <person name="Liu Y."/>
        </authorList>
    </citation>
    <scope>NUCLEOTIDE SEQUENCE [LARGE SCALE GENOMIC DNA]</scope>
    <source>
        <strain evidence="10">HL-2020</strain>
        <tissue evidence="10">Leaf</tissue>
    </source>
</reference>
<dbReference type="InterPro" id="IPR036236">
    <property type="entry name" value="Znf_C2H2_sf"/>
</dbReference>
<evidence type="ECO:0000256" key="5">
    <source>
        <dbReference type="ARBA" id="ARBA00023015"/>
    </source>
</evidence>
<keyword evidence="6" id="KW-0804">Transcription</keyword>
<dbReference type="OrthoDB" id="40579at2759"/>
<keyword evidence="1" id="KW-0479">Metal-binding</keyword>
<dbReference type="SUPFAM" id="SSF57667">
    <property type="entry name" value="beta-beta-alpha zinc fingers"/>
    <property type="match status" value="1"/>
</dbReference>
<dbReference type="PANTHER" id="PTHR45988:SF1">
    <property type="entry name" value="ZINC FINGER PROTEIN AZF2"/>
    <property type="match status" value="1"/>
</dbReference>
<dbReference type="PANTHER" id="PTHR45988">
    <property type="entry name" value="C2H2 TYPE ZINC FINGER TRANSCRIPTION FACTOR FAMILY-RELATED"/>
    <property type="match status" value="1"/>
</dbReference>
<keyword evidence="5" id="KW-0805">Transcription regulation</keyword>
<comment type="caution">
    <text evidence="10">The sequence shown here is derived from an EMBL/GenBank/DDBJ whole genome shotgun (WGS) entry which is preliminary data.</text>
</comment>
<dbReference type="InterPro" id="IPR044653">
    <property type="entry name" value="AZF1/2/3-like"/>
</dbReference>
<keyword evidence="4" id="KW-0862">Zinc</keyword>
<dbReference type="GO" id="GO:0008270">
    <property type="term" value="F:zinc ion binding"/>
    <property type="evidence" value="ECO:0007669"/>
    <property type="project" value="UniProtKB-KW"/>
</dbReference>
<protein>
    <recommendedName>
        <fullName evidence="9">C2H2-type domain-containing protein</fullName>
    </recommendedName>
</protein>
<evidence type="ECO:0000256" key="7">
    <source>
        <dbReference type="PROSITE-ProRule" id="PRU00042"/>
    </source>
</evidence>
<evidence type="ECO:0000256" key="3">
    <source>
        <dbReference type="ARBA" id="ARBA00022771"/>
    </source>
</evidence>
<evidence type="ECO:0000313" key="11">
    <source>
        <dbReference type="Proteomes" id="UP000631114"/>
    </source>
</evidence>
<evidence type="ECO:0000256" key="8">
    <source>
        <dbReference type="SAM" id="MobiDB-lite"/>
    </source>
</evidence>
<evidence type="ECO:0000256" key="2">
    <source>
        <dbReference type="ARBA" id="ARBA00022737"/>
    </source>
</evidence>
<feature type="region of interest" description="Disordered" evidence="8">
    <location>
        <begin position="101"/>
        <end position="174"/>
    </location>
</feature>
<dbReference type="GO" id="GO:0000976">
    <property type="term" value="F:transcription cis-regulatory region binding"/>
    <property type="evidence" value="ECO:0007669"/>
    <property type="project" value="TreeGrafter"/>
</dbReference>
<gene>
    <name evidence="10" type="ORF">IFM89_011375</name>
</gene>
<evidence type="ECO:0000256" key="6">
    <source>
        <dbReference type="ARBA" id="ARBA00023163"/>
    </source>
</evidence>
<organism evidence="10 11">
    <name type="scientific">Coptis chinensis</name>
    <dbReference type="NCBI Taxonomy" id="261450"/>
    <lineage>
        <taxon>Eukaryota</taxon>
        <taxon>Viridiplantae</taxon>
        <taxon>Streptophyta</taxon>
        <taxon>Embryophyta</taxon>
        <taxon>Tracheophyta</taxon>
        <taxon>Spermatophyta</taxon>
        <taxon>Magnoliopsida</taxon>
        <taxon>Ranunculales</taxon>
        <taxon>Ranunculaceae</taxon>
        <taxon>Coptidoideae</taxon>
        <taxon>Coptis</taxon>
    </lineage>
</organism>
<dbReference type="PROSITE" id="PS00028">
    <property type="entry name" value="ZINC_FINGER_C2H2_1"/>
    <property type="match status" value="1"/>
</dbReference>
<dbReference type="EMBL" id="JADFTS010000006">
    <property type="protein sequence ID" value="KAF9600704.1"/>
    <property type="molecule type" value="Genomic_DNA"/>
</dbReference>
<evidence type="ECO:0000256" key="4">
    <source>
        <dbReference type="ARBA" id="ARBA00022833"/>
    </source>
</evidence>
<keyword evidence="3 7" id="KW-0863">Zinc-finger</keyword>
<name>A0A835HJP0_9MAGN</name>
<keyword evidence="2" id="KW-0677">Repeat</keyword>
<dbReference type="GO" id="GO:0005634">
    <property type="term" value="C:nucleus"/>
    <property type="evidence" value="ECO:0007669"/>
    <property type="project" value="TreeGrafter"/>
</dbReference>
<accession>A0A835HJP0</accession>
<feature type="compositionally biased region" description="Low complexity" evidence="8">
    <location>
        <begin position="120"/>
        <end position="129"/>
    </location>
</feature>
<dbReference type="AlphaFoldDB" id="A0A835HJP0"/>
<evidence type="ECO:0000313" key="10">
    <source>
        <dbReference type="EMBL" id="KAF9600704.1"/>
    </source>
</evidence>